<evidence type="ECO:0000313" key="2">
    <source>
        <dbReference type="EMBL" id="EAA0484429.1"/>
    </source>
</evidence>
<evidence type="ECO:0000256" key="1">
    <source>
        <dbReference type="SAM" id="MobiDB-lite"/>
    </source>
</evidence>
<sequence>MQQRSAAFHAANAASKNPSSPVAPLRTQSVFSFIDEIYCLRNFPVLVYFVILEAIICLM</sequence>
<gene>
    <name evidence="2" type="ORF">DK174_21855</name>
</gene>
<dbReference type="EMBL" id="AAAAHL010000248">
    <property type="protein sequence ID" value="EAA0484429.1"/>
    <property type="molecule type" value="Genomic_DNA"/>
</dbReference>
<protein>
    <submittedName>
        <fullName evidence="2">Uncharacterized protein</fullName>
    </submittedName>
</protein>
<name>A0A3T2V187_SHIFL</name>
<proteinExistence type="predicted"/>
<accession>A0A3T2V187</accession>
<dbReference type="AlphaFoldDB" id="A0A3T2V187"/>
<reference evidence="2" key="1">
    <citation type="submission" date="2018-05" db="EMBL/GenBank/DDBJ databases">
        <authorList>
            <person name="Ashton P.M."/>
            <person name="Dallman T."/>
            <person name="Nair S."/>
            <person name="De Pinna E."/>
            <person name="Peters T."/>
            <person name="Grant K."/>
        </authorList>
    </citation>
    <scope>NUCLEOTIDE SEQUENCE [LARGE SCALE GENOMIC DNA]</scope>
    <source>
        <strain evidence="2">397720</strain>
    </source>
</reference>
<dbReference type="Proteomes" id="UP000839563">
    <property type="component" value="Unassembled WGS sequence"/>
</dbReference>
<feature type="region of interest" description="Disordered" evidence="1">
    <location>
        <begin position="1"/>
        <end position="23"/>
    </location>
</feature>
<comment type="caution">
    <text evidence="2">The sequence shown here is derived from an EMBL/GenBank/DDBJ whole genome shotgun (WGS) entry which is preliminary data.</text>
</comment>
<organism evidence="2">
    <name type="scientific">Shigella flexneri</name>
    <dbReference type="NCBI Taxonomy" id="623"/>
    <lineage>
        <taxon>Bacteria</taxon>
        <taxon>Pseudomonadati</taxon>
        <taxon>Pseudomonadota</taxon>
        <taxon>Gammaproteobacteria</taxon>
        <taxon>Enterobacterales</taxon>
        <taxon>Enterobacteriaceae</taxon>
        <taxon>Shigella</taxon>
    </lineage>
</organism>